<dbReference type="EMBL" id="CP018221">
    <property type="protein sequence ID" value="API59782.1"/>
    <property type="molecule type" value="Genomic_DNA"/>
</dbReference>
<dbReference type="OrthoDB" id="7539216at2"/>
<sequence>MAKSGWIALLSVFLSMAAVLSIWVYIPPLAILRGYPEWAVRSAVPFGIGMEACGGLAIVIFSRWIGWRGGLTFSLIALILFGLALSVEQSPMVYLAVTGGVGFAWMFTMSLQLPLAEFADPSRRSMAFVSPAQFLGAGVGPAIASAGVHANDVQGAFYIAALMLAASLGCMAIAVLGRAALATPERKVETPSLPTE</sequence>
<evidence type="ECO:0000313" key="2">
    <source>
        <dbReference type="EMBL" id="API59782.1"/>
    </source>
</evidence>
<evidence type="ECO:0000313" key="3">
    <source>
        <dbReference type="Proteomes" id="UP000182063"/>
    </source>
</evidence>
<dbReference type="Gene3D" id="1.20.1250.20">
    <property type="entry name" value="MFS general substrate transporter like domains"/>
    <property type="match status" value="1"/>
</dbReference>
<organism evidence="2 3">
    <name type="scientific">Tardibacter chloracetimidivorans</name>
    <dbReference type="NCBI Taxonomy" id="1921510"/>
    <lineage>
        <taxon>Bacteria</taxon>
        <taxon>Pseudomonadati</taxon>
        <taxon>Pseudomonadota</taxon>
        <taxon>Alphaproteobacteria</taxon>
        <taxon>Sphingomonadales</taxon>
        <taxon>Sphingomonadaceae</taxon>
        <taxon>Tardibacter</taxon>
    </lineage>
</organism>
<protein>
    <recommendedName>
        <fullName evidence="4">Major facilitator superfamily (MFS) profile domain-containing protein</fullName>
    </recommendedName>
</protein>
<dbReference type="SUPFAM" id="SSF103473">
    <property type="entry name" value="MFS general substrate transporter"/>
    <property type="match status" value="1"/>
</dbReference>
<proteinExistence type="predicted"/>
<accession>A0A1L3ZVX7</accession>
<dbReference type="STRING" id="1921510.BSL82_11030"/>
<dbReference type="Proteomes" id="UP000182063">
    <property type="component" value="Chromosome"/>
</dbReference>
<feature type="transmembrane region" description="Helical" evidence="1">
    <location>
        <begin position="156"/>
        <end position="177"/>
    </location>
</feature>
<reference evidence="3" key="1">
    <citation type="submission" date="2016-11" db="EMBL/GenBank/DDBJ databases">
        <title>Complete Genome Sequence of alachlor-degrading Sphingomonas sp. strain JJ-A5.</title>
        <authorList>
            <person name="Lee H."/>
            <person name="Ka J.-O."/>
        </authorList>
    </citation>
    <scope>NUCLEOTIDE SEQUENCE [LARGE SCALE GENOMIC DNA]</scope>
    <source>
        <strain evidence="3">JJ-A5</strain>
    </source>
</reference>
<name>A0A1L3ZVX7_9SPHN</name>
<feature type="transmembrane region" description="Helical" evidence="1">
    <location>
        <begin position="38"/>
        <end position="62"/>
    </location>
</feature>
<dbReference type="AlphaFoldDB" id="A0A1L3ZVX7"/>
<keyword evidence="3" id="KW-1185">Reference proteome</keyword>
<feature type="transmembrane region" description="Helical" evidence="1">
    <location>
        <begin position="93"/>
        <end position="115"/>
    </location>
</feature>
<dbReference type="RefSeq" id="WP_072597574.1">
    <property type="nucleotide sequence ID" value="NZ_CP018221.1"/>
</dbReference>
<gene>
    <name evidence="2" type="ORF">BSL82_11030</name>
</gene>
<feature type="transmembrane region" description="Helical" evidence="1">
    <location>
        <begin position="69"/>
        <end position="87"/>
    </location>
</feature>
<keyword evidence="1" id="KW-0472">Membrane</keyword>
<dbReference type="KEGG" id="sphj:BSL82_11030"/>
<keyword evidence="1" id="KW-1133">Transmembrane helix</keyword>
<evidence type="ECO:0008006" key="4">
    <source>
        <dbReference type="Google" id="ProtNLM"/>
    </source>
</evidence>
<keyword evidence="1" id="KW-0812">Transmembrane</keyword>
<feature type="transmembrane region" description="Helical" evidence="1">
    <location>
        <begin position="7"/>
        <end position="26"/>
    </location>
</feature>
<feature type="transmembrane region" description="Helical" evidence="1">
    <location>
        <begin position="127"/>
        <end position="150"/>
    </location>
</feature>
<dbReference type="InterPro" id="IPR036259">
    <property type="entry name" value="MFS_trans_sf"/>
</dbReference>
<evidence type="ECO:0000256" key="1">
    <source>
        <dbReference type="SAM" id="Phobius"/>
    </source>
</evidence>